<reference evidence="2" key="1">
    <citation type="submission" date="2025-08" db="UniProtKB">
        <authorList>
            <consortium name="RefSeq"/>
        </authorList>
    </citation>
    <scope>IDENTIFICATION</scope>
</reference>
<gene>
    <name evidence="2" type="primary">LOC107792638</name>
</gene>
<dbReference type="PaxDb" id="4097-A0A1S4A185"/>
<dbReference type="PANTHER" id="PTHR33133">
    <property type="entry name" value="OS08G0107100 PROTEIN-RELATED"/>
    <property type="match status" value="1"/>
</dbReference>
<dbReference type="OMA" id="FNVFAIK"/>
<dbReference type="RefSeq" id="XP_016470360.1">
    <property type="nucleotide sequence ID" value="XM_016614874.1"/>
</dbReference>
<dbReference type="STRING" id="4097.A0A1S4A185"/>
<organism evidence="2">
    <name type="scientific">Nicotiana tabacum</name>
    <name type="common">Common tobacco</name>
    <dbReference type="NCBI Taxonomy" id="4097"/>
    <lineage>
        <taxon>Eukaryota</taxon>
        <taxon>Viridiplantae</taxon>
        <taxon>Streptophyta</taxon>
        <taxon>Embryophyta</taxon>
        <taxon>Tracheophyta</taxon>
        <taxon>Spermatophyta</taxon>
        <taxon>Magnoliopsida</taxon>
        <taxon>eudicotyledons</taxon>
        <taxon>Gunneridae</taxon>
        <taxon>Pentapetalae</taxon>
        <taxon>asterids</taxon>
        <taxon>lamiids</taxon>
        <taxon>Solanales</taxon>
        <taxon>Solanaceae</taxon>
        <taxon>Nicotianoideae</taxon>
        <taxon>Nicotianeae</taxon>
        <taxon>Nicotiana</taxon>
    </lineage>
</organism>
<evidence type="ECO:0000256" key="1">
    <source>
        <dbReference type="SAM" id="Phobius"/>
    </source>
</evidence>
<keyword evidence="1" id="KW-1133">Transmembrane helix</keyword>
<dbReference type="AlphaFoldDB" id="A0A1S4A185"/>
<dbReference type="PANTHER" id="PTHR33133:SF53">
    <property type="match status" value="1"/>
</dbReference>
<feature type="transmembrane region" description="Helical" evidence="1">
    <location>
        <begin position="259"/>
        <end position="282"/>
    </location>
</feature>
<feature type="transmembrane region" description="Helical" evidence="1">
    <location>
        <begin position="167"/>
        <end position="200"/>
    </location>
</feature>
<dbReference type="GO" id="GO:0016020">
    <property type="term" value="C:membrane"/>
    <property type="evidence" value="ECO:0000318"/>
    <property type="project" value="GO_Central"/>
</dbReference>
<feature type="transmembrane region" description="Helical" evidence="1">
    <location>
        <begin position="23"/>
        <end position="42"/>
    </location>
</feature>
<sequence length="303" mass="34617">MEFFGFLSILKESLQLLPRNKKLLALTSFLFFLISSILFSILNFKLKFLIHDISLKVSILSISTSNTFKITKILADIKEDFQILLTLYVALLVILFFISFLYAIATIILSFISYNNTNISLKDFVLRISRAFKYAIITGLYTKMFGIGYIFIILFLLSPLLISTSNIFLFSIGIFVGIISFFFFQYLSVVWILALIISVVEENYYGIKAIAKAGSLIKGKRINGFILNVLFSIISLLLYKSYLKMNLGAKGVINQTLVSLFLVNFSSLVSFLCLVAYTVLYFHCKKNHGEEVELQWNFEYSKV</sequence>
<accession>A0A1S4A185</accession>
<keyword evidence="1" id="KW-0812">Transmembrane</keyword>
<evidence type="ECO:0000313" key="2">
    <source>
        <dbReference type="RefSeq" id="XP_016470360.1"/>
    </source>
</evidence>
<name>A0A1S4A185_TOBAC</name>
<feature type="transmembrane region" description="Helical" evidence="1">
    <location>
        <begin position="134"/>
        <end position="161"/>
    </location>
</feature>
<proteinExistence type="predicted"/>
<feature type="transmembrane region" description="Helical" evidence="1">
    <location>
        <begin position="221"/>
        <end position="239"/>
    </location>
</feature>
<dbReference type="OrthoDB" id="777403at2759"/>
<protein>
    <submittedName>
        <fullName evidence="2">Uncharacterized protein</fullName>
    </submittedName>
</protein>
<feature type="transmembrane region" description="Helical" evidence="1">
    <location>
        <begin position="87"/>
        <end position="114"/>
    </location>
</feature>
<dbReference type="KEGG" id="nta:107792638"/>
<keyword evidence="1" id="KW-0472">Membrane</keyword>